<gene>
    <name evidence="5" type="ORF">ATH84_106511</name>
</gene>
<comment type="caution">
    <text evidence="5">The sequence shown here is derived from an EMBL/GenBank/DDBJ whole genome shotgun (WGS) entry which is preliminary data.</text>
</comment>
<feature type="domain" description="AAA+ ATPase" evidence="4">
    <location>
        <begin position="440"/>
        <end position="710"/>
    </location>
</feature>
<proteinExistence type="inferred from homology"/>
<dbReference type="Pfam" id="PF03135">
    <property type="entry name" value="CagE_TrbE_VirB"/>
    <property type="match status" value="1"/>
</dbReference>
<dbReference type="SUPFAM" id="SSF52540">
    <property type="entry name" value="P-loop containing nucleoside triphosphate hydrolases"/>
    <property type="match status" value="1"/>
</dbReference>
<keyword evidence="3" id="KW-0067">ATP-binding</keyword>
<name>A0AAQ0HDP6_PARVE</name>
<dbReference type="Proteomes" id="UP000256794">
    <property type="component" value="Unassembled WGS sequence"/>
</dbReference>
<dbReference type="PANTHER" id="PTHR30121:SF12">
    <property type="entry name" value="TYPE IV SECRETION SYSTEM PROTEIN CAGE"/>
    <property type="match status" value="1"/>
</dbReference>
<dbReference type="InterPro" id="IPR003593">
    <property type="entry name" value="AAA+_ATPase"/>
</dbReference>
<dbReference type="InterPro" id="IPR018145">
    <property type="entry name" value="CagE_TrbE_VirB_cntrl_dom"/>
</dbReference>
<keyword evidence="6" id="KW-1185">Reference proteome</keyword>
<dbReference type="PANTHER" id="PTHR30121">
    <property type="entry name" value="UNCHARACTERIZED PROTEIN YJGR-RELATED"/>
    <property type="match status" value="1"/>
</dbReference>
<evidence type="ECO:0000259" key="4">
    <source>
        <dbReference type="SMART" id="SM00382"/>
    </source>
</evidence>
<dbReference type="GO" id="GO:0005524">
    <property type="term" value="F:ATP binding"/>
    <property type="evidence" value="ECO:0007669"/>
    <property type="project" value="UniProtKB-KW"/>
</dbReference>
<evidence type="ECO:0000256" key="1">
    <source>
        <dbReference type="ARBA" id="ARBA00006512"/>
    </source>
</evidence>
<reference evidence="5 6" key="1">
    <citation type="submission" date="2018-08" db="EMBL/GenBank/DDBJ databases">
        <title>Genomic Encyclopedia of Archaeal and Bacterial Type Strains, Phase II (KMG-II): from individual species to whole genera.</title>
        <authorList>
            <person name="Goeker M."/>
        </authorList>
    </citation>
    <scope>NUCLEOTIDE SEQUENCE [LARGE SCALE GENOMIC DNA]</scope>
    <source>
        <strain evidence="5 6">DSM 582</strain>
    </source>
</reference>
<accession>A0AAQ0HDP6</accession>
<evidence type="ECO:0000313" key="5">
    <source>
        <dbReference type="EMBL" id="REG28213.1"/>
    </source>
</evidence>
<organism evidence="5 6">
    <name type="scientific">Paracoccus versutus</name>
    <name type="common">Thiobacillus versutus</name>
    <dbReference type="NCBI Taxonomy" id="34007"/>
    <lineage>
        <taxon>Bacteria</taxon>
        <taxon>Pseudomonadati</taxon>
        <taxon>Pseudomonadota</taxon>
        <taxon>Alphaproteobacteria</taxon>
        <taxon>Rhodobacterales</taxon>
        <taxon>Paracoccaceae</taxon>
        <taxon>Paracoccus</taxon>
    </lineage>
</organism>
<dbReference type="InterPro" id="IPR051162">
    <property type="entry name" value="T4SS_component"/>
</dbReference>
<dbReference type="InterPro" id="IPR027417">
    <property type="entry name" value="P-loop_NTPase"/>
</dbReference>
<sequence length="791" mass="88016">MFSPRDLSEVSERARTILPADLNLYRHMPYAIEVDDEVVRTRENGLLIALEITGIDGLTSSDSEIHELRRAFAHVLDGLDERFTVYIHRMMRPAQFGLKAIHGDGFAADLDRKWQAHLASKNLHDFVLVMTVVRNLSQPLKLPLFQRAAKRLLDGDTTTRLHELREVVSILETSLSLNARRLKISDGSMLGFLSAINTAVLGKSYRGRRTLIAEDVANIAVKFDHKRGTMLIEEGFGRPRYAATLAIWKYSETTWPGMLDALDTSIDMVICHSFTPIANHKISGRVKTRIDQMRAAGDLAASVAEQLLDVADDVETGKAGVGAHQLSITVYADSQAELDQRVSHIRGVSERMKVTLSRTERSLEATFFAQHPGNQDYQCWDMTVSTTTFADLASLHMENAGSPARKLPWQTPITVVETAGGCAHRFSWHEEGPPAPADPTLGHTLVLGPSNSGKSTTQAFLAAQAMRVPGLRIVLFDKDKALRPVVAALGGRYAQILAGRPTGLNPLLTESGPRGEAWQMDWLSALVERAGGHLTPQQSEALKSAVRQNGIAPAELRNFEKFQELIGDVNDDRDLALRLSEWGPRGRYGWVFGEAEEPVIDFSQKSRVLGIDLTEILDLPTERTAVLSFIFRRLELMFEDKVPTLVIIDEASTVLDDDYFARRIPKWLATVRKQNVVMILMTQFPSHIRESKAKSILEGLPNRMLFPNSKAVTKDYTGYNLTENELGFLLDGSRGKREVLFNGHSGSTVLNMDLSAVGPLLAALGSDEAARKMFGEDYETKPQFWRNFKHD</sequence>
<dbReference type="EMBL" id="QUMX01000065">
    <property type="protein sequence ID" value="REG28213.1"/>
    <property type="molecule type" value="Genomic_DNA"/>
</dbReference>
<dbReference type="RefSeq" id="WP_116171319.1">
    <property type="nucleotide sequence ID" value="NZ_CP035285.1"/>
</dbReference>
<evidence type="ECO:0000256" key="2">
    <source>
        <dbReference type="ARBA" id="ARBA00022741"/>
    </source>
</evidence>
<evidence type="ECO:0000313" key="6">
    <source>
        <dbReference type="Proteomes" id="UP000256794"/>
    </source>
</evidence>
<protein>
    <submittedName>
        <fullName evidence="5">Type IV secretion system protein VirB4</fullName>
    </submittedName>
</protein>
<keyword evidence="2" id="KW-0547">Nucleotide-binding</keyword>
<comment type="similarity">
    <text evidence="1">Belongs to the TrbE/VirB4 family.</text>
</comment>
<dbReference type="CDD" id="cd01127">
    <property type="entry name" value="TrwB_TraG_TraD_VirD4"/>
    <property type="match status" value="1"/>
</dbReference>
<dbReference type="SMART" id="SM00382">
    <property type="entry name" value="AAA"/>
    <property type="match status" value="1"/>
</dbReference>
<evidence type="ECO:0000256" key="3">
    <source>
        <dbReference type="ARBA" id="ARBA00022840"/>
    </source>
</evidence>
<dbReference type="Gene3D" id="3.40.50.300">
    <property type="entry name" value="P-loop containing nucleotide triphosphate hydrolases"/>
    <property type="match status" value="1"/>
</dbReference>
<dbReference type="AlphaFoldDB" id="A0AAQ0HDP6"/>